<accession>A0ABV2P406</accession>
<evidence type="ECO:0000313" key="3">
    <source>
        <dbReference type="Proteomes" id="UP001549307"/>
    </source>
</evidence>
<name>A0ABV2P406_9MICC</name>
<keyword evidence="1" id="KW-0732">Signal</keyword>
<evidence type="ECO:0000313" key="2">
    <source>
        <dbReference type="EMBL" id="MET4539498.1"/>
    </source>
</evidence>
<dbReference type="Proteomes" id="UP001549307">
    <property type="component" value="Unassembled WGS sequence"/>
</dbReference>
<dbReference type="PROSITE" id="PS51257">
    <property type="entry name" value="PROKAR_LIPOPROTEIN"/>
    <property type="match status" value="1"/>
</dbReference>
<protein>
    <submittedName>
        <fullName evidence="2">Uncharacterized protein</fullName>
    </submittedName>
</protein>
<dbReference type="EMBL" id="JBEPSN010000002">
    <property type="protein sequence ID" value="MET4539498.1"/>
    <property type="molecule type" value="Genomic_DNA"/>
</dbReference>
<sequence length="175" mass="17990">MGKKLRKALLPCLIMAAILGTTSCAIPGGVSTAPTDAPTPSTPPQVCRSVEGIPVVTEDCVVVDPEAAMAENELYRQRRALTPEMRAHLDSHLEPAREALETLGEPTTATAVVEAFGSVGLTDAVQTDDNGNGVRFGAASPQGGCLFGYVAPDGKVDISTGGSIMDGGCLEMPGH</sequence>
<evidence type="ECO:0000256" key="1">
    <source>
        <dbReference type="SAM" id="SignalP"/>
    </source>
</evidence>
<reference evidence="2 3" key="1">
    <citation type="submission" date="2024-06" db="EMBL/GenBank/DDBJ databases">
        <title>Sorghum-associated microbial communities from plants grown in Nebraska, USA.</title>
        <authorList>
            <person name="Schachtman D."/>
        </authorList>
    </citation>
    <scope>NUCLEOTIDE SEQUENCE [LARGE SCALE GENOMIC DNA]</scope>
    <source>
        <strain evidence="2 3">3552</strain>
    </source>
</reference>
<keyword evidence="3" id="KW-1185">Reference proteome</keyword>
<feature type="signal peptide" evidence="1">
    <location>
        <begin position="1"/>
        <end position="25"/>
    </location>
</feature>
<organism evidence="2 3">
    <name type="scientific">Arthrobacter bambusae</name>
    <dbReference type="NCBI Taxonomy" id="1338426"/>
    <lineage>
        <taxon>Bacteria</taxon>
        <taxon>Bacillati</taxon>
        <taxon>Actinomycetota</taxon>
        <taxon>Actinomycetes</taxon>
        <taxon>Micrococcales</taxon>
        <taxon>Micrococcaceae</taxon>
        <taxon>Arthrobacter</taxon>
    </lineage>
</organism>
<gene>
    <name evidence="2" type="ORF">ABIE37_001270</name>
</gene>
<feature type="chain" id="PRO_5046396582" evidence="1">
    <location>
        <begin position="26"/>
        <end position="175"/>
    </location>
</feature>
<proteinExistence type="predicted"/>
<comment type="caution">
    <text evidence="2">The sequence shown here is derived from an EMBL/GenBank/DDBJ whole genome shotgun (WGS) entry which is preliminary data.</text>
</comment>